<evidence type="ECO:0000313" key="2">
    <source>
        <dbReference type="Proteomes" id="UP000823388"/>
    </source>
</evidence>
<dbReference type="AlphaFoldDB" id="A0A8T0MEB9"/>
<keyword evidence="2" id="KW-1185">Reference proteome</keyword>
<reference evidence="1" key="1">
    <citation type="submission" date="2020-05" db="EMBL/GenBank/DDBJ databases">
        <title>WGS assembly of Panicum virgatum.</title>
        <authorList>
            <person name="Lovell J.T."/>
            <person name="Jenkins J."/>
            <person name="Shu S."/>
            <person name="Juenger T.E."/>
            <person name="Schmutz J."/>
        </authorList>
    </citation>
    <scope>NUCLEOTIDE SEQUENCE</scope>
    <source>
        <strain evidence="1">AP13</strain>
    </source>
</reference>
<evidence type="ECO:0000313" key="1">
    <source>
        <dbReference type="EMBL" id="KAG2535417.1"/>
    </source>
</evidence>
<sequence length="68" mass="7938">MESLETLEELNTATVVGDEQFEHSRPKLVKEELRRQPKKVILSEVRQVVQQMQAVHQHLEEALERSDS</sequence>
<proteinExistence type="predicted"/>
<comment type="caution">
    <text evidence="1">The sequence shown here is derived from an EMBL/GenBank/DDBJ whole genome shotgun (WGS) entry which is preliminary data.</text>
</comment>
<protein>
    <submittedName>
        <fullName evidence="1">Uncharacterized protein</fullName>
    </submittedName>
</protein>
<accession>A0A8T0MEB9</accession>
<name>A0A8T0MEB9_PANVG</name>
<dbReference type="Proteomes" id="UP000823388">
    <property type="component" value="Chromosome 9N"/>
</dbReference>
<dbReference type="EMBL" id="CM029054">
    <property type="protein sequence ID" value="KAG2535417.1"/>
    <property type="molecule type" value="Genomic_DNA"/>
</dbReference>
<organism evidence="1 2">
    <name type="scientific">Panicum virgatum</name>
    <name type="common">Blackwell switchgrass</name>
    <dbReference type="NCBI Taxonomy" id="38727"/>
    <lineage>
        <taxon>Eukaryota</taxon>
        <taxon>Viridiplantae</taxon>
        <taxon>Streptophyta</taxon>
        <taxon>Embryophyta</taxon>
        <taxon>Tracheophyta</taxon>
        <taxon>Spermatophyta</taxon>
        <taxon>Magnoliopsida</taxon>
        <taxon>Liliopsida</taxon>
        <taxon>Poales</taxon>
        <taxon>Poaceae</taxon>
        <taxon>PACMAD clade</taxon>
        <taxon>Panicoideae</taxon>
        <taxon>Panicodae</taxon>
        <taxon>Paniceae</taxon>
        <taxon>Panicinae</taxon>
        <taxon>Panicum</taxon>
        <taxon>Panicum sect. Hiantes</taxon>
    </lineage>
</organism>
<gene>
    <name evidence="1" type="ORF">PVAP13_9NG112492</name>
</gene>